<dbReference type="EMBL" id="CM004467">
    <property type="protein sequence ID" value="OCT98406.1"/>
    <property type="molecule type" value="Genomic_DNA"/>
</dbReference>
<accession>A0A974DWR4</accession>
<organism evidence="1 2">
    <name type="scientific">Xenopus laevis</name>
    <name type="common">African clawed frog</name>
    <dbReference type="NCBI Taxonomy" id="8355"/>
    <lineage>
        <taxon>Eukaryota</taxon>
        <taxon>Metazoa</taxon>
        <taxon>Chordata</taxon>
        <taxon>Craniata</taxon>
        <taxon>Vertebrata</taxon>
        <taxon>Euteleostomi</taxon>
        <taxon>Amphibia</taxon>
        <taxon>Batrachia</taxon>
        <taxon>Anura</taxon>
        <taxon>Pipoidea</taxon>
        <taxon>Pipidae</taxon>
        <taxon>Xenopodinae</taxon>
        <taxon>Xenopus</taxon>
        <taxon>Xenopus</taxon>
    </lineage>
</organism>
<protein>
    <submittedName>
        <fullName evidence="1">Uncharacterized protein</fullName>
    </submittedName>
</protein>
<evidence type="ECO:0000313" key="1">
    <source>
        <dbReference type="EMBL" id="OCT98406.1"/>
    </source>
</evidence>
<dbReference type="AlphaFoldDB" id="A0A974DWR4"/>
<proteinExistence type="predicted"/>
<evidence type="ECO:0000313" key="2">
    <source>
        <dbReference type="Proteomes" id="UP000694892"/>
    </source>
</evidence>
<sequence length="69" mass="7668">MFSSPLRSKGYGMPSKDIKAHCLLNFLFPFTYLDLLPVIAPFQQCQTDISLVYQTVTLKTLLAPCIGGD</sequence>
<name>A0A974DWR4_XENLA</name>
<reference evidence="2" key="1">
    <citation type="journal article" date="2016" name="Nature">
        <title>Genome evolution in the allotetraploid frog Xenopus laevis.</title>
        <authorList>
            <person name="Session A.M."/>
            <person name="Uno Y."/>
            <person name="Kwon T."/>
            <person name="Chapman J.A."/>
            <person name="Toyoda A."/>
            <person name="Takahashi S."/>
            <person name="Fukui A."/>
            <person name="Hikosaka A."/>
            <person name="Suzuki A."/>
            <person name="Kondo M."/>
            <person name="van Heeringen S.J."/>
            <person name="Quigley I."/>
            <person name="Heinz S."/>
            <person name="Ogino H."/>
            <person name="Ochi H."/>
            <person name="Hellsten U."/>
            <person name="Lyons J.B."/>
            <person name="Simakov O."/>
            <person name="Putnam N."/>
            <person name="Stites J."/>
            <person name="Kuroki Y."/>
            <person name="Tanaka T."/>
            <person name="Michiue T."/>
            <person name="Watanabe M."/>
            <person name="Bogdanovic O."/>
            <person name="Lister R."/>
            <person name="Georgiou G."/>
            <person name="Paranjpe S.S."/>
            <person name="van Kruijsbergen I."/>
            <person name="Shu S."/>
            <person name="Carlson J."/>
            <person name="Kinoshita T."/>
            <person name="Ohta Y."/>
            <person name="Mawaribuchi S."/>
            <person name="Jenkins J."/>
            <person name="Grimwood J."/>
            <person name="Schmutz J."/>
            <person name="Mitros T."/>
            <person name="Mozaffari S.V."/>
            <person name="Suzuki Y."/>
            <person name="Haramoto Y."/>
            <person name="Yamamoto T.S."/>
            <person name="Takagi C."/>
            <person name="Heald R."/>
            <person name="Miller K."/>
            <person name="Haudenschild C."/>
            <person name="Kitzman J."/>
            <person name="Nakayama T."/>
            <person name="Izutsu Y."/>
            <person name="Robert J."/>
            <person name="Fortriede J."/>
            <person name="Burns K."/>
            <person name="Lotay V."/>
            <person name="Karimi K."/>
            <person name="Yasuoka Y."/>
            <person name="Dichmann D.S."/>
            <person name="Flajnik M.F."/>
            <person name="Houston D.W."/>
            <person name="Shendure J."/>
            <person name="DuPasquier L."/>
            <person name="Vize P.D."/>
            <person name="Zorn A.M."/>
            <person name="Ito M."/>
            <person name="Marcotte E.M."/>
            <person name="Wallingford J.B."/>
            <person name="Ito Y."/>
            <person name="Asashima M."/>
            <person name="Ueno N."/>
            <person name="Matsuda Y."/>
            <person name="Veenstra G.J."/>
            <person name="Fujiyama A."/>
            <person name="Harland R.M."/>
            <person name="Taira M."/>
            <person name="Rokhsar D.S."/>
        </authorList>
    </citation>
    <scope>NUCLEOTIDE SEQUENCE [LARGE SCALE GENOMIC DNA]</scope>
    <source>
        <strain evidence="2">J</strain>
    </source>
</reference>
<dbReference type="Proteomes" id="UP000694892">
    <property type="component" value="Chromosome 1S"/>
</dbReference>
<gene>
    <name evidence="1" type="ORF">XELAEV_18010638mg</name>
</gene>